<protein>
    <submittedName>
        <fullName evidence="1">DNA-binding transcriptional ArsR family regulator</fullName>
    </submittedName>
</protein>
<keyword evidence="1" id="KW-0238">DNA-binding</keyword>
<accession>A0A852V2A2</accession>
<dbReference type="AlphaFoldDB" id="A0A852V2A2"/>
<sequence>MAIRIEVSPGDVVATRFAVSPLIVTKLALWVLSGKKQAGVWRAWADRAREPYGRLLAERPGLGAMVTLFRDRRYNVDFAAPPPAGVDTPFEVEIAAVRATSAAQAHREIARNLDGMPRPPAAVLDVLASPDVVTLFADALQALWEEIVAPAWPRFHAILERDVIQRAGRLATYGWAAALADLSPRVRWHPDGVIEVRAESPGETRRLDGRGLLFVPSPFPSGVGSYLEDAWPYAISYPARGAGIPHEVPDGLTGLIGRTRARVLLELAVPATTSHLVALLGLGLGTVGDHLGALRRAGLVARCRTGRAVLYHRTALGDALVSPSVPPP</sequence>
<evidence type="ECO:0000313" key="2">
    <source>
        <dbReference type="Proteomes" id="UP000576393"/>
    </source>
</evidence>
<dbReference type="CDD" id="cd00090">
    <property type="entry name" value="HTH_ARSR"/>
    <property type="match status" value="1"/>
</dbReference>
<comment type="caution">
    <text evidence="1">The sequence shown here is derived from an EMBL/GenBank/DDBJ whole genome shotgun (WGS) entry which is preliminary data.</text>
</comment>
<dbReference type="InterPro" id="IPR036388">
    <property type="entry name" value="WH-like_DNA-bd_sf"/>
</dbReference>
<dbReference type="Gene3D" id="1.10.10.10">
    <property type="entry name" value="Winged helix-like DNA-binding domain superfamily/Winged helix DNA-binding domain"/>
    <property type="match status" value="1"/>
</dbReference>
<evidence type="ECO:0000313" key="1">
    <source>
        <dbReference type="EMBL" id="NYF42260.1"/>
    </source>
</evidence>
<dbReference type="GO" id="GO:0003677">
    <property type="term" value="F:DNA binding"/>
    <property type="evidence" value="ECO:0007669"/>
    <property type="project" value="UniProtKB-KW"/>
</dbReference>
<organism evidence="1 2">
    <name type="scientific">Streptosporangium sandarakinum</name>
    <dbReference type="NCBI Taxonomy" id="1260955"/>
    <lineage>
        <taxon>Bacteria</taxon>
        <taxon>Bacillati</taxon>
        <taxon>Actinomycetota</taxon>
        <taxon>Actinomycetes</taxon>
        <taxon>Streptosporangiales</taxon>
        <taxon>Streptosporangiaceae</taxon>
        <taxon>Streptosporangium</taxon>
    </lineage>
</organism>
<dbReference type="InterPro" id="IPR036390">
    <property type="entry name" value="WH_DNA-bd_sf"/>
</dbReference>
<dbReference type="PANTHER" id="PTHR43132:SF6">
    <property type="entry name" value="HTH-TYPE TRANSCRIPTIONAL REPRESSOR CZRA"/>
    <property type="match status" value="1"/>
</dbReference>
<reference evidence="1 2" key="1">
    <citation type="submission" date="2020-07" db="EMBL/GenBank/DDBJ databases">
        <title>Sequencing the genomes of 1000 actinobacteria strains.</title>
        <authorList>
            <person name="Klenk H.-P."/>
        </authorList>
    </citation>
    <scope>NUCLEOTIDE SEQUENCE [LARGE SCALE GENOMIC DNA]</scope>
    <source>
        <strain evidence="1 2">DSM 45763</strain>
    </source>
</reference>
<dbReference type="EMBL" id="JACCCO010000002">
    <property type="protein sequence ID" value="NYF42260.1"/>
    <property type="molecule type" value="Genomic_DNA"/>
</dbReference>
<dbReference type="InterPro" id="IPR011991">
    <property type="entry name" value="ArsR-like_HTH"/>
</dbReference>
<gene>
    <name evidence="1" type="ORF">HDA43_004461</name>
</gene>
<keyword evidence="2" id="KW-1185">Reference proteome</keyword>
<proteinExistence type="predicted"/>
<dbReference type="SUPFAM" id="SSF46785">
    <property type="entry name" value="Winged helix' DNA-binding domain"/>
    <property type="match status" value="1"/>
</dbReference>
<dbReference type="PANTHER" id="PTHR43132">
    <property type="entry name" value="ARSENICAL RESISTANCE OPERON REPRESSOR ARSR-RELATED"/>
    <property type="match status" value="1"/>
</dbReference>
<dbReference type="RefSeq" id="WP_218912360.1">
    <property type="nucleotide sequence ID" value="NZ_JACCCO010000002.1"/>
</dbReference>
<dbReference type="Proteomes" id="UP000576393">
    <property type="component" value="Unassembled WGS sequence"/>
</dbReference>
<name>A0A852V2A2_9ACTN</name>
<dbReference type="InterPro" id="IPR051011">
    <property type="entry name" value="Metal_resp_trans_reg"/>
</dbReference>